<proteinExistence type="predicted"/>
<protein>
    <submittedName>
        <fullName evidence="1">Uncharacterized protein</fullName>
    </submittedName>
</protein>
<organism evidence="1 2">
    <name type="scientific">Vanilla planifolia</name>
    <name type="common">Vanilla</name>
    <dbReference type="NCBI Taxonomy" id="51239"/>
    <lineage>
        <taxon>Eukaryota</taxon>
        <taxon>Viridiplantae</taxon>
        <taxon>Streptophyta</taxon>
        <taxon>Embryophyta</taxon>
        <taxon>Tracheophyta</taxon>
        <taxon>Spermatophyta</taxon>
        <taxon>Magnoliopsida</taxon>
        <taxon>Liliopsida</taxon>
        <taxon>Asparagales</taxon>
        <taxon>Orchidaceae</taxon>
        <taxon>Vanilloideae</taxon>
        <taxon>Vanilleae</taxon>
        <taxon>Vanilla</taxon>
    </lineage>
</organism>
<sequence length="72" mass="8115">MLKRQTKYIDLVKARRKSGFNGLEAVGAIVQISPLANKPQVGKESNKHNELIQMESDIVIAKCFTTQPPRFM</sequence>
<gene>
    <name evidence="1" type="ORF">HPP92_021403</name>
</gene>
<comment type="caution">
    <text evidence="1">The sequence shown here is derived from an EMBL/GenBank/DDBJ whole genome shotgun (WGS) entry which is preliminary data.</text>
</comment>
<dbReference type="AlphaFoldDB" id="A0A835Q7X7"/>
<evidence type="ECO:0000313" key="1">
    <source>
        <dbReference type="EMBL" id="KAG0462927.1"/>
    </source>
</evidence>
<accession>A0A835Q7X7</accession>
<evidence type="ECO:0000313" key="2">
    <source>
        <dbReference type="Proteomes" id="UP000639772"/>
    </source>
</evidence>
<reference evidence="1 2" key="1">
    <citation type="journal article" date="2020" name="Nat. Food">
        <title>A phased Vanilla planifolia genome enables genetic improvement of flavour and production.</title>
        <authorList>
            <person name="Hasing T."/>
            <person name="Tang H."/>
            <person name="Brym M."/>
            <person name="Khazi F."/>
            <person name="Huang T."/>
            <person name="Chambers A.H."/>
        </authorList>
    </citation>
    <scope>NUCLEOTIDE SEQUENCE [LARGE SCALE GENOMIC DNA]</scope>
    <source>
        <tissue evidence="1">Leaf</tissue>
    </source>
</reference>
<dbReference type="Proteomes" id="UP000639772">
    <property type="component" value="Chromosome 11"/>
</dbReference>
<name>A0A835Q7X7_VANPL</name>
<dbReference type="EMBL" id="JADCNM010000011">
    <property type="protein sequence ID" value="KAG0462927.1"/>
    <property type="molecule type" value="Genomic_DNA"/>
</dbReference>